<evidence type="ECO:0008006" key="2">
    <source>
        <dbReference type="Google" id="ProtNLM"/>
    </source>
</evidence>
<comment type="caution">
    <text evidence="1">The sequence shown here is derived from an EMBL/GenBank/DDBJ whole genome shotgun (WGS) entry which is preliminary data.</text>
</comment>
<accession>A0AAW2TQW1</accession>
<reference evidence="1" key="1">
    <citation type="submission" date="2020-06" db="EMBL/GenBank/DDBJ databases">
        <authorList>
            <person name="Li T."/>
            <person name="Hu X."/>
            <person name="Zhang T."/>
            <person name="Song X."/>
            <person name="Zhang H."/>
            <person name="Dai N."/>
            <person name="Sheng W."/>
            <person name="Hou X."/>
            <person name="Wei L."/>
        </authorList>
    </citation>
    <scope>NUCLEOTIDE SEQUENCE</scope>
    <source>
        <strain evidence="1">KEN1</strain>
        <tissue evidence="1">Leaf</tissue>
    </source>
</reference>
<dbReference type="GO" id="GO:0003677">
    <property type="term" value="F:DNA binding"/>
    <property type="evidence" value="ECO:0007669"/>
    <property type="project" value="InterPro"/>
</dbReference>
<dbReference type="PANTHER" id="PTHR13468">
    <property type="entry name" value="DEK PROTEIN"/>
    <property type="match status" value="1"/>
</dbReference>
<reference evidence="1" key="2">
    <citation type="journal article" date="2024" name="Plant">
        <title>Genomic evolution and insights into agronomic trait innovations of Sesamum species.</title>
        <authorList>
            <person name="Miao H."/>
            <person name="Wang L."/>
            <person name="Qu L."/>
            <person name="Liu H."/>
            <person name="Sun Y."/>
            <person name="Le M."/>
            <person name="Wang Q."/>
            <person name="Wei S."/>
            <person name="Zheng Y."/>
            <person name="Lin W."/>
            <person name="Duan Y."/>
            <person name="Cao H."/>
            <person name="Xiong S."/>
            <person name="Wang X."/>
            <person name="Wei L."/>
            <person name="Li C."/>
            <person name="Ma Q."/>
            <person name="Ju M."/>
            <person name="Zhao R."/>
            <person name="Li G."/>
            <person name="Mu C."/>
            <person name="Tian Q."/>
            <person name="Mei H."/>
            <person name="Zhang T."/>
            <person name="Gao T."/>
            <person name="Zhang H."/>
        </authorList>
    </citation>
    <scope>NUCLEOTIDE SEQUENCE</scope>
    <source>
        <strain evidence="1">KEN1</strain>
    </source>
</reference>
<dbReference type="GO" id="GO:0042393">
    <property type="term" value="F:histone binding"/>
    <property type="evidence" value="ECO:0007669"/>
    <property type="project" value="TreeGrafter"/>
</dbReference>
<dbReference type="EMBL" id="JACGWN010000014">
    <property type="protein sequence ID" value="KAL0407007.1"/>
    <property type="molecule type" value="Genomic_DNA"/>
</dbReference>
<proteinExistence type="predicted"/>
<gene>
    <name evidence="1" type="ORF">Slati_4014600</name>
</gene>
<name>A0AAW2TQW1_9LAMI</name>
<protein>
    <recommendedName>
        <fullName evidence="2">DEK C-terminal domain-containing protein</fullName>
    </recommendedName>
</protein>
<dbReference type="GO" id="GO:2000779">
    <property type="term" value="P:regulation of double-strand break repair"/>
    <property type="evidence" value="ECO:0007669"/>
    <property type="project" value="TreeGrafter"/>
</dbReference>
<dbReference type="InterPro" id="IPR044198">
    <property type="entry name" value="DEK"/>
</dbReference>
<organism evidence="1">
    <name type="scientific">Sesamum latifolium</name>
    <dbReference type="NCBI Taxonomy" id="2727402"/>
    <lineage>
        <taxon>Eukaryota</taxon>
        <taxon>Viridiplantae</taxon>
        <taxon>Streptophyta</taxon>
        <taxon>Embryophyta</taxon>
        <taxon>Tracheophyta</taxon>
        <taxon>Spermatophyta</taxon>
        <taxon>Magnoliopsida</taxon>
        <taxon>eudicotyledons</taxon>
        <taxon>Gunneridae</taxon>
        <taxon>Pentapetalae</taxon>
        <taxon>asterids</taxon>
        <taxon>lamiids</taxon>
        <taxon>Lamiales</taxon>
        <taxon>Pedaliaceae</taxon>
        <taxon>Sesamum</taxon>
    </lineage>
</organism>
<dbReference type="PANTHER" id="PTHR13468:SF22">
    <property type="entry name" value="DEK DOMAIN-CONTAINING CHROMATIN-ASSOCIATED PROTEIN 3"/>
    <property type="match status" value="1"/>
</dbReference>
<dbReference type="AlphaFoldDB" id="A0AAW2TQW1"/>
<dbReference type="GO" id="GO:0005634">
    <property type="term" value="C:nucleus"/>
    <property type="evidence" value="ECO:0007669"/>
    <property type="project" value="TreeGrafter"/>
</dbReference>
<dbReference type="GO" id="GO:0006325">
    <property type="term" value="P:chromatin organization"/>
    <property type="evidence" value="ECO:0007669"/>
    <property type="project" value="InterPro"/>
</dbReference>
<sequence length="157" mass="17579">MIVCLQGRGTALKDIPNGTVSSNSVALYVIHIAHGHPASALQCAMVAYKLSRKKTDDTFKLLHTIIFGRRGKAAQVKSNISRFSGFVWHDNEEKQMIKVKEKLDKCVKEKLVEFCDVLDIPISKANTRKEDIIAKMIEFLVEPHATTSDLIAEKEQV</sequence>
<evidence type="ECO:0000313" key="1">
    <source>
        <dbReference type="EMBL" id="KAL0407007.1"/>
    </source>
</evidence>